<geneLocation type="plastid" evidence="2"/>
<protein>
    <submittedName>
        <fullName evidence="2">Sec-independent translocase component C</fullName>
    </submittedName>
</protein>
<evidence type="ECO:0000313" key="2">
    <source>
        <dbReference type="EMBL" id="AYO28492.1"/>
    </source>
</evidence>
<dbReference type="AlphaFoldDB" id="A0A3G2QZU4"/>
<feature type="transmembrane region" description="Helical" evidence="1">
    <location>
        <begin position="88"/>
        <end position="107"/>
    </location>
</feature>
<feature type="transmembrane region" description="Helical" evidence="1">
    <location>
        <begin position="135"/>
        <end position="155"/>
    </location>
</feature>
<gene>
    <name evidence="2" type="primary">tatC</name>
</gene>
<evidence type="ECO:0000256" key="1">
    <source>
        <dbReference type="SAM" id="Phobius"/>
    </source>
</evidence>
<dbReference type="RefSeq" id="YP_009545338.1">
    <property type="nucleotide sequence ID" value="NC_040135.1"/>
</dbReference>
<accession>A0A3G2QZU4</accession>
<name>A0A3G2QZU4_9STRA</name>
<feature type="transmembrane region" description="Helical" evidence="1">
    <location>
        <begin position="39"/>
        <end position="58"/>
    </location>
</feature>
<organism evidence="2">
    <name type="scientific">Mallomonas splendens</name>
    <dbReference type="NCBI Taxonomy" id="52552"/>
    <lineage>
        <taxon>Eukaryota</taxon>
        <taxon>Sar</taxon>
        <taxon>Stramenopiles</taxon>
        <taxon>Ochrophyta</taxon>
        <taxon>Synurophyceae</taxon>
        <taxon>Synurales</taxon>
        <taxon>Mallomonadaceae</taxon>
        <taxon>Mallomonas</taxon>
    </lineage>
</organism>
<dbReference type="GeneID" id="38571841"/>
<feature type="transmembrane region" description="Helical" evidence="1">
    <location>
        <begin position="191"/>
        <end position="208"/>
    </location>
</feature>
<keyword evidence="2" id="KW-0934">Plastid</keyword>
<feature type="transmembrane region" description="Helical" evidence="1">
    <location>
        <begin position="167"/>
        <end position="185"/>
    </location>
</feature>
<keyword evidence="1" id="KW-1133">Transmembrane helix</keyword>
<proteinExistence type="predicted"/>
<reference evidence="2" key="1">
    <citation type="submission" date="2018-08" db="EMBL/GenBank/DDBJ databases">
        <title>Comparative Plastid Genomics of Synurophyceae: Evolutionary Evidence of Lateral Gene Transfer and Inverted Repeat Dynamics.</title>
        <authorList>
            <person name="Kim J.I."/>
            <person name="Shin H."/>
            <person name="Skaloud P."/>
            <person name="Jung J."/>
            <person name="Yoon H.S."/>
            <person name="Archibald J.M."/>
            <person name="Shin W."/>
        </authorList>
    </citation>
    <scope>NUCLEOTIDE SEQUENCE</scope>
    <source>
        <strain evidence="2">CCMP1782</strain>
    </source>
</reference>
<keyword evidence="1" id="KW-0812">Transmembrane</keyword>
<dbReference type="EMBL" id="MH795131">
    <property type="protein sequence ID" value="AYO28492.1"/>
    <property type="molecule type" value="Genomic_DNA"/>
</dbReference>
<keyword evidence="1" id="KW-0472">Membrane</keyword>
<sequence>MNGNFFRLVSFSISILFVLNILRQQVSEISLLQLVPGFYIGLIFFLFVLCFSFTEWFFNQIIQYDNQKGWGTKTADKMFYHGRMKFRIFLFIGGSFFLVTTLLPISLDSFSSFGFGEKTVENLWSFEDLNAVETVLSFVSTFLFQIPFFFTLSTYSLSNSKFFLSYFKNYSFFVCLFAGIITPTVDIPTQLNFIFIGIGLYLVIFSMVQKETNYNPYKIIAK</sequence>